<dbReference type="AlphaFoldDB" id="A0A0G3HBJ4"/>
<dbReference type="STRING" id="1072256.CUTER_00200"/>
<dbReference type="Gene3D" id="3.30.200.20">
    <property type="entry name" value="Phosphorylase Kinase, domain 1"/>
    <property type="match status" value="1"/>
</dbReference>
<feature type="compositionally biased region" description="Acidic residues" evidence="8">
    <location>
        <begin position="408"/>
        <end position="419"/>
    </location>
</feature>
<dbReference type="PROSITE" id="PS00107">
    <property type="entry name" value="PROTEIN_KINASE_ATP"/>
    <property type="match status" value="1"/>
</dbReference>
<dbReference type="CDD" id="cd14014">
    <property type="entry name" value="STKc_PknB_like"/>
    <property type="match status" value="1"/>
</dbReference>
<accession>A0A0G3HBJ4</accession>
<feature type="compositionally biased region" description="Polar residues" evidence="8">
    <location>
        <begin position="384"/>
        <end position="394"/>
    </location>
</feature>
<evidence type="ECO:0000256" key="3">
    <source>
        <dbReference type="ARBA" id="ARBA00022679"/>
    </source>
</evidence>
<dbReference type="InterPro" id="IPR011009">
    <property type="entry name" value="Kinase-like_dom_sf"/>
</dbReference>
<evidence type="ECO:0000256" key="4">
    <source>
        <dbReference type="ARBA" id="ARBA00022741"/>
    </source>
</evidence>
<dbReference type="SUPFAM" id="SSF56112">
    <property type="entry name" value="Protein kinase-like (PK-like)"/>
    <property type="match status" value="1"/>
</dbReference>
<feature type="region of interest" description="Disordered" evidence="8">
    <location>
        <begin position="326"/>
        <end position="347"/>
    </location>
</feature>
<feature type="compositionally biased region" description="Low complexity" evidence="8">
    <location>
        <begin position="395"/>
        <end position="407"/>
    </location>
</feature>
<keyword evidence="3 11" id="KW-0808">Transferase</keyword>
<dbReference type="InterPro" id="IPR000719">
    <property type="entry name" value="Prot_kinase_dom"/>
</dbReference>
<dbReference type="EC" id="2.7.11.1" evidence="1"/>
<dbReference type="PATRIC" id="fig|1072256.5.peg.39"/>
<reference evidence="12" key="2">
    <citation type="submission" date="2015-05" db="EMBL/GenBank/DDBJ databases">
        <title>Complete genome sequence of Corynebacterium uterequi DSM 45634, isolated from the uterus of a maiden mare.</title>
        <authorList>
            <person name="Ruckert C."/>
            <person name="Albersmeier A."/>
            <person name="Winkler A."/>
            <person name="Tauch A."/>
        </authorList>
    </citation>
    <scope>NUCLEOTIDE SEQUENCE [LARGE SCALE GENOMIC DNA]</scope>
    <source>
        <strain evidence="12">DSM 45634</strain>
    </source>
</reference>
<dbReference type="Gene3D" id="1.10.510.10">
    <property type="entry name" value="Transferase(Phosphotransferase) domain 1"/>
    <property type="match status" value="1"/>
</dbReference>
<dbReference type="GO" id="GO:0004674">
    <property type="term" value="F:protein serine/threonine kinase activity"/>
    <property type="evidence" value="ECO:0007669"/>
    <property type="project" value="UniProtKB-KW"/>
</dbReference>
<dbReference type="InterPro" id="IPR008271">
    <property type="entry name" value="Ser/Thr_kinase_AS"/>
</dbReference>
<evidence type="ECO:0000313" key="11">
    <source>
        <dbReference type="EMBL" id="AKK10070.1"/>
    </source>
</evidence>
<dbReference type="PANTHER" id="PTHR43289">
    <property type="entry name" value="MITOGEN-ACTIVATED PROTEIN KINASE KINASE KINASE 20-RELATED"/>
    <property type="match status" value="1"/>
</dbReference>
<keyword evidence="4 7" id="KW-0547">Nucleotide-binding</keyword>
<reference evidence="11 12" key="1">
    <citation type="journal article" date="2015" name="Genome Announc.">
        <title>Virulence Factor Genes Detected in the Complete Genome Sequence of Corynebacterium uterequi DSM 45634, Isolated from the Uterus of a Maiden Mare.</title>
        <authorList>
            <person name="Ruckert C."/>
            <person name="Kriete M."/>
            <person name="Jaenicke S."/>
            <person name="Winkler A."/>
            <person name="Tauch A."/>
        </authorList>
    </citation>
    <scope>NUCLEOTIDE SEQUENCE [LARGE SCALE GENOMIC DNA]</scope>
    <source>
        <strain evidence="11 12">DSM 45634</strain>
    </source>
</reference>
<evidence type="ECO:0000256" key="5">
    <source>
        <dbReference type="ARBA" id="ARBA00022777"/>
    </source>
</evidence>
<dbReference type="KEGG" id="cut:CUTER_00200"/>
<dbReference type="OrthoDB" id="9762169at2"/>
<protein>
    <recommendedName>
        <fullName evidence="1">non-specific serine/threonine protein kinase</fullName>
        <ecNumber evidence="1">2.7.11.1</ecNumber>
    </recommendedName>
</protein>
<evidence type="ECO:0000259" key="10">
    <source>
        <dbReference type="PROSITE" id="PS50011"/>
    </source>
</evidence>
<dbReference type="PROSITE" id="PS00108">
    <property type="entry name" value="PROTEIN_KINASE_ST"/>
    <property type="match status" value="1"/>
</dbReference>
<evidence type="ECO:0000256" key="1">
    <source>
        <dbReference type="ARBA" id="ARBA00012513"/>
    </source>
</evidence>
<feature type="compositionally biased region" description="Low complexity" evidence="8">
    <location>
        <begin position="462"/>
        <end position="471"/>
    </location>
</feature>
<dbReference type="Proteomes" id="UP000035548">
    <property type="component" value="Chromosome"/>
</dbReference>
<keyword evidence="9" id="KW-1133">Transmembrane helix</keyword>
<keyword evidence="5 11" id="KW-0418">Kinase</keyword>
<keyword evidence="9" id="KW-0472">Membrane</keyword>
<proteinExistence type="predicted"/>
<keyword evidence="2 11" id="KW-0723">Serine/threonine-protein kinase</keyword>
<feature type="transmembrane region" description="Helical" evidence="9">
    <location>
        <begin position="354"/>
        <end position="375"/>
    </location>
</feature>
<dbReference type="EMBL" id="CP011546">
    <property type="protein sequence ID" value="AKK10070.1"/>
    <property type="molecule type" value="Genomic_DNA"/>
</dbReference>
<dbReference type="GO" id="GO:0005524">
    <property type="term" value="F:ATP binding"/>
    <property type="evidence" value="ECO:0007669"/>
    <property type="project" value="UniProtKB-UniRule"/>
</dbReference>
<gene>
    <name evidence="11" type="primary">pknA</name>
    <name evidence="11" type="ORF">CUTER_00200</name>
</gene>
<dbReference type="RefSeq" id="WP_047258732.1">
    <property type="nucleotide sequence ID" value="NZ_CP011546.1"/>
</dbReference>
<feature type="region of interest" description="Disordered" evidence="8">
    <location>
        <begin position="384"/>
        <end position="480"/>
    </location>
</feature>
<evidence type="ECO:0000256" key="9">
    <source>
        <dbReference type="SAM" id="Phobius"/>
    </source>
</evidence>
<evidence type="ECO:0000256" key="8">
    <source>
        <dbReference type="SAM" id="MobiDB-lite"/>
    </source>
</evidence>
<dbReference type="Pfam" id="PF00069">
    <property type="entry name" value="Pkinase"/>
    <property type="match status" value="1"/>
</dbReference>
<feature type="compositionally biased region" description="Low complexity" evidence="8">
    <location>
        <begin position="420"/>
        <end position="433"/>
    </location>
</feature>
<feature type="domain" description="Protein kinase" evidence="10">
    <location>
        <begin position="17"/>
        <end position="278"/>
    </location>
</feature>
<name>A0A0G3HBJ4_9CORY</name>
<dbReference type="InterPro" id="IPR017441">
    <property type="entry name" value="Protein_kinase_ATP_BS"/>
</dbReference>
<evidence type="ECO:0000313" key="12">
    <source>
        <dbReference type="Proteomes" id="UP000035548"/>
    </source>
</evidence>
<keyword evidence="6 7" id="KW-0067">ATP-binding</keyword>
<sequence length="480" mass="51229">MTTTDRDQLQQLIGDDYRLQWIIGHGGMSTVWLADDMRNDREVAIKILRPEFSHNEEFLVRFRNEALAAEKITSDNVVATYDYREIPDPAGHTNCFIAMEYVRGESLADLLAREGQLEEDLALDVLEQAAHGLSIIHRMGMVHRDIKPGNLLITQTGQVKITDFGIAKAAAAVPLTRTGMVVGTAQYVSPEQAQGHEVTAATDVYSLAVVGYEMIAGHRPFSGDSGVSVALAHVNNAPPALPTTVSAQTRELIALGLRKEPHLRFADGNEFALAISAVRLGERPPQPKSAAMNRVAQEPTPTAATQMLGQVAQPTTIRPAAIPPHRGAQQMSHLPPVTPAPAPARRRKRKGGGFVLGLLVSLIIVVALAIGAFVLSQSGVFGQLRSGQSSTTTSEQPVVTEWVTPTVVEEEEPTFEEETSTTVEEPTPTEPSTLRPPPLTTRVEPTQPVEPSNAPAPGGGFDAPAPDQPGAAGAGPDGGV</sequence>
<dbReference type="PANTHER" id="PTHR43289:SF6">
    <property type="entry name" value="SERINE_THREONINE-PROTEIN KINASE NEKL-3"/>
    <property type="match status" value="1"/>
</dbReference>
<dbReference type="SMART" id="SM00220">
    <property type="entry name" value="S_TKc"/>
    <property type="match status" value="1"/>
</dbReference>
<evidence type="ECO:0000256" key="6">
    <source>
        <dbReference type="ARBA" id="ARBA00022840"/>
    </source>
</evidence>
<dbReference type="FunFam" id="1.10.510.10:FF:000021">
    <property type="entry name" value="Serine/threonine protein kinase"/>
    <property type="match status" value="1"/>
</dbReference>
<evidence type="ECO:0000256" key="2">
    <source>
        <dbReference type="ARBA" id="ARBA00022527"/>
    </source>
</evidence>
<organism evidence="11 12">
    <name type="scientific">Corynebacterium uterequi</name>
    <dbReference type="NCBI Taxonomy" id="1072256"/>
    <lineage>
        <taxon>Bacteria</taxon>
        <taxon>Bacillati</taxon>
        <taxon>Actinomycetota</taxon>
        <taxon>Actinomycetes</taxon>
        <taxon>Mycobacteriales</taxon>
        <taxon>Corynebacteriaceae</taxon>
        <taxon>Corynebacterium</taxon>
    </lineage>
</organism>
<feature type="binding site" evidence="7">
    <location>
        <position position="46"/>
    </location>
    <ligand>
        <name>ATP</name>
        <dbReference type="ChEBI" id="CHEBI:30616"/>
    </ligand>
</feature>
<dbReference type="PROSITE" id="PS50011">
    <property type="entry name" value="PROTEIN_KINASE_DOM"/>
    <property type="match status" value="1"/>
</dbReference>
<keyword evidence="9" id="KW-0812">Transmembrane</keyword>
<evidence type="ECO:0000256" key="7">
    <source>
        <dbReference type="PROSITE-ProRule" id="PRU10141"/>
    </source>
</evidence>
<keyword evidence="12" id="KW-1185">Reference proteome</keyword>